<comment type="similarity">
    <text evidence="1 2">Belongs to the UPF0235 family.</text>
</comment>
<sequence length="101" mass="10406">MASVDATIIAIRVKPGARRPRVGGSREGAHGPALIVAVSAPAVDGRATEAALRALADAFGLRSSDVALRAGETSRDKLVAVTAPPESWRARLADLRGDPAR</sequence>
<comment type="caution">
    <text evidence="3">The sequence shown here is derived from an EMBL/GenBank/DDBJ whole genome shotgun (WGS) entry which is preliminary data.</text>
</comment>
<accession>A0ABP4YP67</accession>
<dbReference type="PANTHER" id="PTHR13420:SF7">
    <property type="entry name" value="UPF0235 PROTEIN C15ORF40"/>
    <property type="match status" value="1"/>
</dbReference>
<reference evidence="4" key="1">
    <citation type="journal article" date="2019" name="Int. J. Syst. Evol. Microbiol.">
        <title>The Global Catalogue of Microorganisms (GCM) 10K type strain sequencing project: providing services to taxonomists for standard genome sequencing and annotation.</title>
        <authorList>
            <consortium name="The Broad Institute Genomics Platform"/>
            <consortium name="The Broad Institute Genome Sequencing Center for Infectious Disease"/>
            <person name="Wu L."/>
            <person name="Ma J."/>
        </authorList>
    </citation>
    <scope>NUCLEOTIDE SEQUENCE [LARGE SCALE GENOMIC DNA]</scope>
    <source>
        <strain evidence="4">JCM 13250</strain>
    </source>
</reference>
<dbReference type="RefSeq" id="WP_344137948.1">
    <property type="nucleotide sequence ID" value="NZ_BAAALT010000227.1"/>
</dbReference>
<name>A0ABP4YP67_9ACTN</name>
<dbReference type="Pfam" id="PF02594">
    <property type="entry name" value="DUF167"/>
    <property type="match status" value="1"/>
</dbReference>
<dbReference type="SMART" id="SM01152">
    <property type="entry name" value="DUF167"/>
    <property type="match status" value="1"/>
</dbReference>
<dbReference type="EMBL" id="BAAALT010000227">
    <property type="protein sequence ID" value="GAA1826201.1"/>
    <property type="molecule type" value="Genomic_DNA"/>
</dbReference>
<keyword evidence="4" id="KW-1185">Reference proteome</keyword>
<dbReference type="PANTHER" id="PTHR13420">
    <property type="entry name" value="UPF0235 PROTEIN C15ORF40"/>
    <property type="match status" value="1"/>
</dbReference>
<dbReference type="InterPro" id="IPR003746">
    <property type="entry name" value="DUF167"/>
</dbReference>
<organism evidence="3 4">
    <name type="scientific">Luedemannella flava</name>
    <dbReference type="NCBI Taxonomy" id="349316"/>
    <lineage>
        <taxon>Bacteria</taxon>
        <taxon>Bacillati</taxon>
        <taxon>Actinomycetota</taxon>
        <taxon>Actinomycetes</taxon>
        <taxon>Micromonosporales</taxon>
        <taxon>Micromonosporaceae</taxon>
        <taxon>Luedemannella</taxon>
    </lineage>
</organism>
<dbReference type="Proteomes" id="UP001500218">
    <property type="component" value="Unassembled WGS sequence"/>
</dbReference>
<proteinExistence type="inferred from homology"/>
<dbReference type="InterPro" id="IPR036591">
    <property type="entry name" value="YggU-like_sf"/>
</dbReference>
<gene>
    <name evidence="3" type="ORF">GCM10009682_52340</name>
</gene>
<protein>
    <recommendedName>
        <fullName evidence="2">UPF0235 protein GCM10009682_52340</fullName>
    </recommendedName>
</protein>
<dbReference type="NCBIfam" id="TIGR00251">
    <property type="entry name" value="DUF167 family protein"/>
    <property type="match status" value="1"/>
</dbReference>
<evidence type="ECO:0000256" key="2">
    <source>
        <dbReference type="HAMAP-Rule" id="MF_00634"/>
    </source>
</evidence>
<evidence type="ECO:0000313" key="3">
    <source>
        <dbReference type="EMBL" id="GAA1826201.1"/>
    </source>
</evidence>
<evidence type="ECO:0000313" key="4">
    <source>
        <dbReference type="Proteomes" id="UP001500218"/>
    </source>
</evidence>
<evidence type="ECO:0000256" key="1">
    <source>
        <dbReference type="ARBA" id="ARBA00010364"/>
    </source>
</evidence>
<dbReference type="HAMAP" id="MF_00634">
    <property type="entry name" value="UPF0235"/>
    <property type="match status" value="1"/>
</dbReference>
<dbReference type="SUPFAM" id="SSF69786">
    <property type="entry name" value="YggU-like"/>
    <property type="match status" value="1"/>
</dbReference>
<dbReference type="Gene3D" id="3.30.1200.10">
    <property type="entry name" value="YggU-like"/>
    <property type="match status" value="1"/>
</dbReference>